<dbReference type="AlphaFoldDB" id="A0A1I2ILX7"/>
<reference evidence="8" key="1">
    <citation type="submission" date="2016-10" db="EMBL/GenBank/DDBJ databases">
        <authorList>
            <person name="Varghese N."/>
            <person name="Submissions S."/>
        </authorList>
    </citation>
    <scope>NUCLEOTIDE SEQUENCE [LARGE SCALE GENOMIC DNA]</scope>
    <source>
        <strain evidence="8">ATCC 25963</strain>
    </source>
</reference>
<dbReference type="SUPFAM" id="SSF69255">
    <property type="entry name" value="gp5 N-terminal domain-like"/>
    <property type="match status" value="1"/>
</dbReference>
<dbReference type="InterPro" id="IPR054030">
    <property type="entry name" value="Gp5_Vgr_C"/>
</dbReference>
<evidence type="ECO:0000313" key="8">
    <source>
        <dbReference type="Proteomes" id="UP000199400"/>
    </source>
</evidence>
<feature type="region of interest" description="Disordered" evidence="4">
    <location>
        <begin position="482"/>
        <end position="506"/>
    </location>
</feature>
<dbReference type="Pfam" id="PF22178">
    <property type="entry name" value="Gp5_trimer_C"/>
    <property type="match status" value="1"/>
</dbReference>
<dbReference type="STRING" id="54.SAMN02745121_08837"/>
<name>A0A1I2ILX7_9BACT</name>
<evidence type="ECO:0000256" key="2">
    <source>
        <dbReference type="ARBA" id="ARBA00005558"/>
    </source>
</evidence>
<keyword evidence="3" id="KW-0964">Secreted</keyword>
<evidence type="ECO:0000259" key="6">
    <source>
        <dbReference type="Pfam" id="PF22178"/>
    </source>
</evidence>
<comment type="subcellular location">
    <subcellularLocation>
        <location evidence="1">Secreted</location>
    </subcellularLocation>
</comment>
<dbReference type="InterPro" id="IPR037026">
    <property type="entry name" value="Vgr_OB-fold_dom_sf"/>
</dbReference>
<dbReference type="NCBIfam" id="TIGR01646">
    <property type="entry name" value="vgr_GE"/>
    <property type="match status" value="1"/>
</dbReference>
<dbReference type="OrthoDB" id="5482463at2"/>
<evidence type="ECO:0000313" key="7">
    <source>
        <dbReference type="EMBL" id="SFF43412.1"/>
    </source>
</evidence>
<dbReference type="PANTHER" id="PTHR32305">
    <property type="match status" value="1"/>
</dbReference>
<dbReference type="Gene3D" id="3.55.50.10">
    <property type="entry name" value="Baseplate protein-like domains"/>
    <property type="match status" value="1"/>
</dbReference>
<dbReference type="NCBIfam" id="TIGR03361">
    <property type="entry name" value="VI_Rhs_Vgr"/>
    <property type="match status" value="1"/>
</dbReference>
<dbReference type="GO" id="GO:0005576">
    <property type="term" value="C:extracellular region"/>
    <property type="evidence" value="ECO:0007669"/>
    <property type="project" value="UniProtKB-SubCell"/>
</dbReference>
<dbReference type="Gene3D" id="4.10.220.110">
    <property type="match status" value="1"/>
</dbReference>
<proteinExistence type="inferred from homology"/>
<evidence type="ECO:0000256" key="3">
    <source>
        <dbReference type="ARBA" id="ARBA00022525"/>
    </source>
</evidence>
<comment type="similarity">
    <text evidence="2">Belongs to the VgrG protein family.</text>
</comment>
<dbReference type="InterPro" id="IPR050708">
    <property type="entry name" value="T6SS_VgrG/RHS"/>
</dbReference>
<dbReference type="Pfam" id="PF04717">
    <property type="entry name" value="Phage_base_V"/>
    <property type="match status" value="1"/>
</dbReference>
<evidence type="ECO:0000259" key="5">
    <source>
        <dbReference type="Pfam" id="PF04717"/>
    </source>
</evidence>
<dbReference type="InterPro" id="IPR006533">
    <property type="entry name" value="T6SS_Vgr_RhsGE"/>
</dbReference>
<dbReference type="InterPro" id="IPR006531">
    <property type="entry name" value="Gp5/Vgr_OB"/>
</dbReference>
<dbReference type="InterPro" id="IPR017847">
    <property type="entry name" value="T6SS_RhsGE_Vgr_subset"/>
</dbReference>
<dbReference type="Gene3D" id="2.30.110.50">
    <property type="match status" value="1"/>
</dbReference>
<keyword evidence="8" id="KW-1185">Reference proteome</keyword>
<dbReference type="SUPFAM" id="SSF69279">
    <property type="entry name" value="Phage tail proteins"/>
    <property type="match status" value="2"/>
</dbReference>
<organism evidence="7 8">
    <name type="scientific">Nannocystis exedens</name>
    <dbReference type="NCBI Taxonomy" id="54"/>
    <lineage>
        <taxon>Bacteria</taxon>
        <taxon>Pseudomonadati</taxon>
        <taxon>Myxococcota</taxon>
        <taxon>Polyangia</taxon>
        <taxon>Nannocystales</taxon>
        <taxon>Nannocystaceae</taxon>
        <taxon>Nannocystis</taxon>
    </lineage>
</organism>
<dbReference type="EMBL" id="FOMX01000072">
    <property type="protein sequence ID" value="SFF43412.1"/>
    <property type="molecule type" value="Genomic_DNA"/>
</dbReference>
<dbReference type="Pfam" id="PF05954">
    <property type="entry name" value="Phage_GPD"/>
    <property type="match status" value="1"/>
</dbReference>
<dbReference type="PANTHER" id="PTHR32305:SF15">
    <property type="entry name" value="PROTEIN RHSA-RELATED"/>
    <property type="match status" value="1"/>
</dbReference>
<dbReference type="SUPFAM" id="SSF69349">
    <property type="entry name" value="Phage fibre proteins"/>
    <property type="match status" value="1"/>
</dbReference>
<sequence length="655" mass="73288">MGSRAMAHCVPSTMPSSSLVKLLYFLGNQPLFKLVVAGGQEPRVLEFEGAEGVSEIYEYRIEVACADDEYEDLLDREACLTIEGLVEARFVHGYIHSVEYMGRAGAYTRLLLRLVPRLWCLQNRRGSRIFQGMTTPEIVQAVLREHGISAPRVRAVLHQTYAPRDYCVQYRETDLAFVSRLLEEDGIFYYFEHREREHVLVLCDANSVCPAMPGGPLLPYREDSGFINSGEHVGTFCMREAMRPGRATLRDFYFPRPDERMEVSEQVDVKAEWEIYDYPGEYRDPGRGGPDFGATIVKTRLAELQAGRREYNGRTDCARLAPGHWLELADHPTAHHNGEFLLLRVLHRGSQPQVLDEQAFGQFSYHNEFHCIPRRTVYRPPRVTPRPVVQGFQSATVVGPEGEEIHTDAQGRVIVQFHWDRRDGFDERSSCWIRVSHPWAGPGYGMVFLPRIGHEVLVGFLEGDPDRPIVVGRVYDGSNPFPYDLPDHKTRSTIKTESSPGGGGYNEIRFEDLRGAEEIFIHGQKDMNSVIENCETRRVGASRNTTIGTVDSTLVGIKQTVTIAQPSQPPPTIPPTGTEMSDRKYRLTTGQATLTLDGPDITLEAEGTIRLIARGTIELVSTAADLKAEGATTVALTAKGGDLTIRGGPNVKINM</sequence>
<accession>A0A1I2ILX7</accession>
<dbReference type="Gene3D" id="2.40.50.230">
    <property type="entry name" value="Gp5 N-terminal domain"/>
    <property type="match status" value="1"/>
</dbReference>
<evidence type="ECO:0000256" key="1">
    <source>
        <dbReference type="ARBA" id="ARBA00004613"/>
    </source>
</evidence>
<dbReference type="Proteomes" id="UP000199400">
    <property type="component" value="Unassembled WGS sequence"/>
</dbReference>
<protein>
    <submittedName>
        <fullName evidence="7">Type VI secretion system secreted protein VgrG</fullName>
    </submittedName>
</protein>
<evidence type="ECO:0000256" key="4">
    <source>
        <dbReference type="SAM" id="MobiDB-lite"/>
    </source>
</evidence>
<feature type="domain" description="Gp5/Type VI secretion system Vgr C-terminal trimerisation" evidence="6">
    <location>
        <begin position="492"/>
        <end position="565"/>
    </location>
</feature>
<feature type="domain" description="Gp5/Type VI secretion system Vgr protein OB-fold" evidence="5">
    <location>
        <begin position="406"/>
        <end position="475"/>
    </location>
</feature>
<gene>
    <name evidence="7" type="ORF">SAMN02745121_08837</name>
</gene>